<sequence length="173" mass="19050">MSFVIDLDAAERREVQYPHGIPVKYREEQFIYPAELPAKALDPLLSEKLDLVGLLRDIIEASENPTAATVIDLIFKRPHLPRQFVDAIYEVHRILLGEEEYQRFDELGPSLPAYVRLTLGLIKVYGVDLGKLFGLGASSESDGETSKPTSADSTTGSTPEESGESQESPASSD</sequence>
<reference evidence="2 3" key="1">
    <citation type="submission" date="2023-05" db="EMBL/GenBank/DDBJ databases">
        <title>Draft genome sequence of Streptomyces sp. B-S-A6 isolated from a cave soil in Thailand.</title>
        <authorList>
            <person name="Chamroensaksri N."/>
            <person name="Muangham S."/>
        </authorList>
    </citation>
    <scope>NUCLEOTIDE SEQUENCE [LARGE SCALE GENOMIC DNA]</scope>
    <source>
        <strain evidence="2 3">B-S-A6</strain>
    </source>
</reference>
<accession>A0ABT6SI82</accession>
<protein>
    <recommendedName>
        <fullName evidence="4">Tail assembly chaperone</fullName>
    </recommendedName>
</protein>
<comment type="caution">
    <text evidence="2">The sequence shown here is derived from an EMBL/GenBank/DDBJ whole genome shotgun (WGS) entry which is preliminary data.</text>
</comment>
<gene>
    <name evidence="2" type="ORF">QIS96_28205</name>
</gene>
<feature type="region of interest" description="Disordered" evidence="1">
    <location>
        <begin position="137"/>
        <end position="173"/>
    </location>
</feature>
<evidence type="ECO:0000256" key="1">
    <source>
        <dbReference type="SAM" id="MobiDB-lite"/>
    </source>
</evidence>
<keyword evidence="3" id="KW-1185">Reference proteome</keyword>
<evidence type="ECO:0000313" key="2">
    <source>
        <dbReference type="EMBL" id="MDI3407685.1"/>
    </source>
</evidence>
<organism evidence="2 3">
    <name type="scientific">Streptomyces cavernicola</name>
    <dbReference type="NCBI Taxonomy" id="3043613"/>
    <lineage>
        <taxon>Bacteria</taxon>
        <taxon>Bacillati</taxon>
        <taxon>Actinomycetota</taxon>
        <taxon>Actinomycetes</taxon>
        <taxon>Kitasatosporales</taxon>
        <taxon>Streptomycetaceae</taxon>
        <taxon>Streptomyces</taxon>
    </lineage>
</organism>
<dbReference type="EMBL" id="JASCIQ010000035">
    <property type="protein sequence ID" value="MDI3407685.1"/>
    <property type="molecule type" value="Genomic_DNA"/>
</dbReference>
<evidence type="ECO:0000313" key="3">
    <source>
        <dbReference type="Proteomes" id="UP001223978"/>
    </source>
</evidence>
<evidence type="ECO:0008006" key="4">
    <source>
        <dbReference type="Google" id="ProtNLM"/>
    </source>
</evidence>
<proteinExistence type="predicted"/>
<dbReference type="Proteomes" id="UP001223978">
    <property type="component" value="Unassembled WGS sequence"/>
</dbReference>
<feature type="compositionally biased region" description="Polar residues" evidence="1">
    <location>
        <begin position="146"/>
        <end position="173"/>
    </location>
</feature>
<dbReference type="RefSeq" id="WP_282545598.1">
    <property type="nucleotide sequence ID" value="NZ_JASCIQ010000035.1"/>
</dbReference>
<name>A0ABT6SI82_9ACTN</name>